<evidence type="ECO:0000313" key="1">
    <source>
        <dbReference type="EMBL" id="KAB0585521.1"/>
    </source>
</evidence>
<dbReference type="RefSeq" id="WP_130932693.1">
    <property type="nucleotide sequence ID" value="NZ_CAUCIF010000002.1"/>
</dbReference>
<accession>A0A6A1QZY8</accession>
<name>A0A6A1QZY8_9BURK</name>
<gene>
    <name evidence="1" type="ORF">F7P80_13995</name>
</gene>
<dbReference type="GeneID" id="83040977"/>
<dbReference type="EMBL" id="VZOT01000013">
    <property type="protein sequence ID" value="KAB0585521.1"/>
    <property type="molecule type" value="Genomic_DNA"/>
</dbReference>
<proteinExistence type="predicted"/>
<sequence length="96" mass="10507">MPALRFACNKKLATKMPCSQLLKGTFLSECFGSPQRLHASANYCLATAKSAARTSWMNLIKAFTAFSMTVFHLRDACTLAGEDASQRPHSYGITSK</sequence>
<dbReference type="AlphaFoldDB" id="A0A6A1QZY8"/>
<reference evidence="1" key="1">
    <citation type="submission" date="2019-09" db="EMBL/GenBank/DDBJ databases">
        <title>Draft genome sequences of 48 bacterial type strains from the CCUG.</title>
        <authorList>
            <person name="Tunovic T."/>
            <person name="Pineiro-Iglesias B."/>
            <person name="Unosson C."/>
            <person name="Inganas E."/>
            <person name="Ohlen M."/>
            <person name="Cardew S."/>
            <person name="Jensie-Markopoulos S."/>
            <person name="Salva-Serra F."/>
            <person name="Jaen-Luchoro D."/>
            <person name="Karlsson R."/>
            <person name="Svensson-Stadler L."/>
            <person name="Chun J."/>
            <person name="Moore E."/>
        </authorList>
    </citation>
    <scope>NUCLEOTIDE SEQUENCE</scope>
    <source>
        <strain evidence="1">CCUG 15333</strain>
    </source>
</reference>
<comment type="caution">
    <text evidence="1">The sequence shown here is derived from an EMBL/GenBank/DDBJ whole genome shotgun (WGS) entry which is preliminary data.</text>
</comment>
<organism evidence="1">
    <name type="scientific">Comamonas kerstersii</name>
    <dbReference type="NCBI Taxonomy" id="225992"/>
    <lineage>
        <taxon>Bacteria</taxon>
        <taxon>Pseudomonadati</taxon>
        <taxon>Pseudomonadota</taxon>
        <taxon>Betaproteobacteria</taxon>
        <taxon>Burkholderiales</taxon>
        <taxon>Comamonadaceae</taxon>
        <taxon>Comamonas</taxon>
    </lineage>
</organism>
<protein>
    <submittedName>
        <fullName evidence="1">Uncharacterized protein</fullName>
    </submittedName>
</protein>